<protein>
    <submittedName>
        <fullName evidence="2">Uncharacterized protein</fullName>
    </submittedName>
</protein>
<feature type="compositionally biased region" description="Basic and acidic residues" evidence="1">
    <location>
        <begin position="154"/>
        <end position="164"/>
    </location>
</feature>
<reference evidence="2 3" key="1">
    <citation type="journal article" date="2018" name="Mol. Biol. Evol.">
        <title>Broad Genomic Sampling Reveals a Smut Pathogenic Ancestry of the Fungal Clade Ustilaginomycotina.</title>
        <authorList>
            <person name="Kijpornyongpan T."/>
            <person name="Mondo S.J."/>
            <person name="Barry K."/>
            <person name="Sandor L."/>
            <person name="Lee J."/>
            <person name="Lipzen A."/>
            <person name="Pangilinan J."/>
            <person name="LaButti K."/>
            <person name="Hainaut M."/>
            <person name="Henrissat B."/>
            <person name="Grigoriev I.V."/>
            <person name="Spatafora J.W."/>
            <person name="Aime M.C."/>
        </authorList>
    </citation>
    <scope>NUCLEOTIDE SEQUENCE [LARGE SCALE GENOMIC DNA]</scope>
    <source>
        <strain evidence="2 3">MCA 3882</strain>
    </source>
</reference>
<keyword evidence="3" id="KW-1185">Reference proteome</keyword>
<feature type="compositionally biased region" description="Polar residues" evidence="1">
    <location>
        <begin position="79"/>
        <end position="90"/>
    </location>
</feature>
<dbReference type="InterPro" id="IPR046310">
    <property type="entry name" value="DUF6425"/>
</dbReference>
<dbReference type="AlphaFoldDB" id="A0A316VFV9"/>
<organism evidence="2 3">
    <name type="scientific">Meira miltonrushii</name>
    <dbReference type="NCBI Taxonomy" id="1280837"/>
    <lineage>
        <taxon>Eukaryota</taxon>
        <taxon>Fungi</taxon>
        <taxon>Dikarya</taxon>
        <taxon>Basidiomycota</taxon>
        <taxon>Ustilaginomycotina</taxon>
        <taxon>Exobasidiomycetes</taxon>
        <taxon>Exobasidiales</taxon>
        <taxon>Brachybasidiaceae</taxon>
        <taxon>Meira</taxon>
    </lineage>
</organism>
<dbReference type="InParanoid" id="A0A316VFV9"/>
<evidence type="ECO:0000256" key="1">
    <source>
        <dbReference type="SAM" id="MobiDB-lite"/>
    </source>
</evidence>
<feature type="compositionally biased region" description="Basic and acidic residues" evidence="1">
    <location>
        <begin position="115"/>
        <end position="124"/>
    </location>
</feature>
<name>A0A316VFV9_9BASI</name>
<dbReference type="RefSeq" id="XP_025356819.1">
    <property type="nucleotide sequence ID" value="XM_025500613.1"/>
</dbReference>
<dbReference type="GeneID" id="37022394"/>
<dbReference type="Pfam" id="PF19989">
    <property type="entry name" value="DUF6425"/>
    <property type="match status" value="1"/>
</dbReference>
<feature type="compositionally biased region" description="Polar residues" evidence="1">
    <location>
        <begin position="50"/>
        <end position="67"/>
    </location>
</feature>
<accession>A0A316VFV9</accession>
<sequence length="164" mass="17164">MLSAYQGMRTVIGRQSGSIVGRRSFASSASILNTKNGGPATPMNDDRTSPKTTTGNHPGYTDASTPVTDAHPSNIPPASANQTPVTQARLASTKHDQEHPGVFEMAEGAKLGGEGAEKPEDRNVKGWGPNNLSSQFSKHEGRRNPVLDGGSNEGGHDSKGNSKT</sequence>
<dbReference type="EMBL" id="KZ819602">
    <property type="protein sequence ID" value="PWN36517.1"/>
    <property type="molecule type" value="Genomic_DNA"/>
</dbReference>
<feature type="region of interest" description="Disordered" evidence="1">
    <location>
        <begin position="31"/>
        <end position="164"/>
    </location>
</feature>
<evidence type="ECO:0000313" key="3">
    <source>
        <dbReference type="Proteomes" id="UP000245771"/>
    </source>
</evidence>
<evidence type="ECO:0000313" key="2">
    <source>
        <dbReference type="EMBL" id="PWN36517.1"/>
    </source>
</evidence>
<dbReference type="OrthoDB" id="2554527at2759"/>
<proteinExistence type="predicted"/>
<gene>
    <name evidence="2" type="ORF">FA14DRAFT_175829</name>
</gene>
<dbReference type="Proteomes" id="UP000245771">
    <property type="component" value="Unassembled WGS sequence"/>
</dbReference>